<evidence type="ECO:0000256" key="2">
    <source>
        <dbReference type="ARBA" id="ARBA00023136"/>
    </source>
</evidence>
<sequence length="146" mass="16179">PVSVSVCDGVSEHGGASLPLTSLLIRLVCVGGDRWALALIGCSVFPPLIPVNITAAPGENVSLRCRGPRDTDITVVEWSRAEPEPEQVFLYRDKKPDPQNQSPSFQNWVELRDRQMKDGDVSLTLKDVTRKDSGRYEYVCVFSRCC</sequence>
<keyword evidence="3" id="KW-0393">Immunoglobulin domain</keyword>
<dbReference type="GeneTree" id="ENSGT01130000279964"/>
<dbReference type="PROSITE" id="PS50835">
    <property type="entry name" value="IG_LIKE"/>
    <property type="match status" value="1"/>
</dbReference>
<accession>A0A3B4X4F5</accession>
<feature type="domain" description="Ig-like" evidence="4">
    <location>
        <begin position="46"/>
        <end position="136"/>
    </location>
</feature>
<dbReference type="InterPro" id="IPR036179">
    <property type="entry name" value="Ig-like_dom_sf"/>
</dbReference>
<proteinExistence type="predicted"/>
<evidence type="ECO:0000313" key="6">
    <source>
        <dbReference type="Proteomes" id="UP000261360"/>
    </source>
</evidence>
<dbReference type="SUPFAM" id="SSF48726">
    <property type="entry name" value="Immunoglobulin"/>
    <property type="match status" value="1"/>
</dbReference>
<protein>
    <recommendedName>
        <fullName evidence="4">Ig-like domain-containing protein</fullName>
    </recommendedName>
</protein>
<keyword evidence="2" id="KW-0472">Membrane</keyword>
<comment type="subcellular location">
    <subcellularLocation>
        <location evidence="1">Membrane</location>
    </subcellularLocation>
</comment>
<organism evidence="5 6">
    <name type="scientific">Seriola lalandi dorsalis</name>
    <dbReference type="NCBI Taxonomy" id="1841481"/>
    <lineage>
        <taxon>Eukaryota</taxon>
        <taxon>Metazoa</taxon>
        <taxon>Chordata</taxon>
        <taxon>Craniata</taxon>
        <taxon>Vertebrata</taxon>
        <taxon>Euteleostomi</taxon>
        <taxon>Actinopterygii</taxon>
        <taxon>Neopterygii</taxon>
        <taxon>Teleostei</taxon>
        <taxon>Neoteleostei</taxon>
        <taxon>Acanthomorphata</taxon>
        <taxon>Carangaria</taxon>
        <taxon>Carangiformes</taxon>
        <taxon>Carangidae</taxon>
        <taxon>Seriola</taxon>
    </lineage>
</organism>
<dbReference type="GO" id="GO:0001817">
    <property type="term" value="P:regulation of cytokine production"/>
    <property type="evidence" value="ECO:0007669"/>
    <property type="project" value="TreeGrafter"/>
</dbReference>
<reference evidence="5" key="2">
    <citation type="submission" date="2025-09" db="UniProtKB">
        <authorList>
            <consortium name="Ensembl"/>
        </authorList>
    </citation>
    <scope>IDENTIFICATION</scope>
</reference>
<dbReference type="Gene3D" id="2.60.40.10">
    <property type="entry name" value="Immunoglobulins"/>
    <property type="match status" value="1"/>
</dbReference>
<dbReference type="InterPro" id="IPR050504">
    <property type="entry name" value="IgSF_BTN/MOG"/>
</dbReference>
<dbReference type="InterPro" id="IPR007110">
    <property type="entry name" value="Ig-like_dom"/>
</dbReference>
<name>A0A3B4X4F5_SERLL</name>
<dbReference type="PANTHER" id="PTHR24100">
    <property type="entry name" value="BUTYROPHILIN"/>
    <property type="match status" value="1"/>
</dbReference>
<dbReference type="InterPro" id="IPR013783">
    <property type="entry name" value="Ig-like_fold"/>
</dbReference>
<evidence type="ECO:0000256" key="1">
    <source>
        <dbReference type="ARBA" id="ARBA00004370"/>
    </source>
</evidence>
<dbReference type="PANTHER" id="PTHR24100:SF151">
    <property type="entry name" value="ICOS LIGAND"/>
    <property type="match status" value="1"/>
</dbReference>
<dbReference type="GO" id="GO:0005102">
    <property type="term" value="F:signaling receptor binding"/>
    <property type="evidence" value="ECO:0007669"/>
    <property type="project" value="TreeGrafter"/>
</dbReference>
<dbReference type="Ensembl" id="ENSSLDT00000007865.1">
    <property type="protein sequence ID" value="ENSSLDP00000007623.1"/>
    <property type="gene ID" value="ENSSLDG00000006066.1"/>
</dbReference>
<evidence type="ECO:0000259" key="4">
    <source>
        <dbReference type="PROSITE" id="PS50835"/>
    </source>
</evidence>
<dbReference type="InterPro" id="IPR013106">
    <property type="entry name" value="Ig_V-set"/>
</dbReference>
<dbReference type="AlphaFoldDB" id="A0A3B4X4F5"/>
<reference evidence="5" key="1">
    <citation type="submission" date="2025-08" db="UniProtKB">
        <authorList>
            <consortium name="Ensembl"/>
        </authorList>
    </citation>
    <scope>IDENTIFICATION</scope>
</reference>
<dbReference type="Proteomes" id="UP000261360">
    <property type="component" value="Unplaced"/>
</dbReference>
<dbReference type="Pfam" id="PF07686">
    <property type="entry name" value="V-set"/>
    <property type="match status" value="1"/>
</dbReference>
<keyword evidence="6" id="KW-1185">Reference proteome</keyword>
<dbReference type="GO" id="GO:0050852">
    <property type="term" value="P:T cell receptor signaling pathway"/>
    <property type="evidence" value="ECO:0007669"/>
    <property type="project" value="TreeGrafter"/>
</dbReference>
<dbReference type="GO" id="GO:0009897">
    <property type="term" value="C:external side of plasma membrane"/>
    <property type="evidence" value="ECO:0007669"/>
    <property type="project" value="TreeGrafter"/>
</dbReference>
<evidence type="ECO:0000256" key="3">
    <source>
        <dbReference type="ARBA" id="ARBA00023319"/>
    </source>
</evidence>
<evidence type="ECO:0000313" key="5">
    <source>
        <dbReference type="Ensembl" id="ENSSLDP00000007623.1"/>
    </source>
</evidence>